<keyword evidence="2" id="KW-0489">Methyltransferase</keyword>
<reference evidence="2 3" key="1">
    <citation type="submission" date="2019-03" db="EMBL/GenBank/DDBJ databases">
        <title>Genomic Encyclopedia of Type Strains, Phase IV (KMG-IV): sequencing the most valuable type-strain genomes for metagenomic binning, comparative biology and taxonomic classification.</title>
        <authorList>
            <person name="Goeker M."/>
        </authorList>
    </citation>
    <scope>NUCLEOTIDE SEQUENCE [LARGE SCALE GENOMIC DNA]</scope>
    <source>
        <strain evidence="2 3">JA181</strain>
    </source>
</reference>
<dbReference type="RefSeq" id="WP_134076775.1">
    <property type="nucleotide sequence ID" value="NZ_SOEB01000001.1"/>
</dbReference>
<keyword evidence="2" id="KW-0808">Transferase</keyword>
<dbReference type="SUPFAM" id="SSF53335">
    <property type="entry name" value="S-adenosyl-L-methionine-dependent methyltransferases"/>
    <property type="match status" value="1"/>
</dbReference>
<accession>A0A4R8G1M6</accession>
<dbReference type="PANTHER" id="PTHR43464">
    <property type="entry name" value="METHYLTRANSFERASE"/>
    <property type="match status" value="1"/>
</dbReference>
<dbReference type="GO" id="GO:0008168">
    <property type="term" value="F:methyltransferase activity"/>
    <property type="evidence" value="ECO:0007669"/>
    <property type="project" value="UniProtKB-KW"/>
</dbReference>
<dbReference type="Pfam" id="PF13649">
    <property type="entry name" value="Methyltransf_25"/>
    <property type="match status" value="1"/>
</dbReference>
<dbReference type="EMBL" id="SOEB01000001">
    <property type="protein sequence ID" value="TDX33597.1"/>
    <property type="molecule type" value="Genomic_DNA"/>
</dbReference>
<gene>
    <name evidence="2" type="ORF">EV657_10125</name>
</gene>
<organism evidence="2 3">
    <name type="scientific">Rhodovulum visakhapatnamense</name>
    <dbReference type="NCBI Taxonomy" id="364297"/>
    <lineage>
        <taxon>Bacteria</taxon>
        <taxon>Pseudomonadati</taxon>
        <taxon>Pseudomonadota</taxon>
        <taxon>Alphaproteobacteria</taxon>
        <taxon>Rhodobacterales</taxon>
        <taxon>Paracoccaceae</taxon>
        <taxon>Rhodovulum</taxon>
    </lineage>
</organism>
<dbReference type="Gene3D" id="3.40.50.150">
    <property type="entry name" value="Vaccinia Virus protein VP39"/>
    <property type="match status" value="1"/>
</dbReference>
<dbReference type="InterPro" id="IPR029063">
    <property type="entry name" value="SAM-dependent_MTases_sf"/>
</dbReference>
<name>A0A4R8G1M6_9RHOB</name>
<dbReference type="AlphaFoldDB" id="A0A4R8G1M6"/>
<evidence type="ECO:0000259" key="1">
    <source>
        <dbReference type="Pfam" id="PF13649"/>
    </source>
</evidence>
<proteinExistence type="predicted"/>
<comment type="caution">
    <text evidence="2">The sequence shown here is derived from an EMBL/GenBank/DDBJ whole genome shotgun (WGS) entry which is preliminary data.</text>
</comment>
<dbReference type="CDD" id="cd02440">
    <property type="entry name" value="AdoMet_MTases"/>
    <property type="match status" value="1"/>
</dbReference>
<dbReference type="InterPro" id="IPR041698">
    <property type="entry name" value="Methyltransf_25"/>
</dbReference>
<dbReference type="Proteomes" id="UP000295484">
    <property type="component" value="Unassembled WGS sequence"/>
</dbReference>
<evidence type="ECO:0000313" key="3">
    <source>
        <dbReference type="Proteomes" id="UP000295484"/>
    </source>
</evidence>
<evidence type="ECO:0000313" key="2">
    <source>
        <dbReference type="EMBL" id="TDX33597.1"/>
    </source>
</evidence>
<protein>
    <submittedName>
        <fullName evidence="2">Methyltransferase family protein</fullName>
    </submittedName>
</protein>
<dbReference type="PANTHER" id="PTHR43464:SF92">
    <property type="entry name" value="SLR1071 PROTEIN"/>
    <property type="match status" value="1"/>
</dbReference>
<dbReference type="GO" id="GO:0032259">
    <property type="term" value="P:methylation"/>
    <property type="evidence" value="ECO:0007669"/>
    <property type="project" value="UniProtKB-KW"/>
</dbReference>
<sequence length="560" mass="61375">MSIHTRPIPSRARVGAKPPRGSVSAALAALDRAPSDPAALRAFVATLAKADMERARSARFEAALARALAEPSVCNLTIQSFASAYLAGRFMAAADKADGKVDVPPGLLNLTIAHLYHRLNVSLALEPFLIAFRRDLLEAARDGRAVSAQQIALAEALARHSFTCEYIWLEAEAETAALETVQHQVETAIAQGADVPALPLFVLGAYRPLDRIPALRAWVALQAAQGLERLDPTLRLLVFDRLQEEALIPRIETLTAIEDATSAAVQAQYEENPYPRWRHLGRRTPVDFKTYLSRELALAPALTASAPAQARVLVAGCGTGQHPISLALSLTGATVLAIDLSRASLAYASREARARGVENLGFAHADILKLDGLEDAFELIEAMGVLHHMRDPEAGLAVLVKALRPGGFLRLGLYSRLARRAVIAMRSRIATVGYRPDLEGMRAFRRDFFLDRLYAEAPELCSFRDFYATSELRDLIFHVQERDYTTSELAEMLDRNGLEFLGFSGLDADIMQRYRAETPDDPTGTDLAAWGRFEDRHPETFRGMYRLSCRKAAPSAVSPA</sequence>
<feature type="domain" description="Methyltransferase" evidence="1">
    <location>
        <begin position="312"/>
        <end position="407"/>
    </location>
</feature>